<dbReference type="Proteomes" id="UP000887565">
    <property type="component" value="Unplaced"/>
</dbReference>
<evidence type="ECO:0000313" key="1">
    <source>
        <dbReference type="Proteomes" id="UP000887565"/>
    </source>
</evidence>
<dbReference type="AlphaFoldDB" id="A0A915HMK5"/>
<accession>A0A915HMK5</accession>
<keyword evidence="1" id="KW-1185">Reference proteome</keyword>
<name>A0A915HMK5_ROMCU</name>
<evidence type="ECO:0000313" key="2">
    <source>
        <dbReference type="WBParaSite" id="nRc.2.0.1.t02909-RA"/>
    </source>
</evidence>
<proteinExistence type="predicted"/>
<organism evidence="1 2">
    <name type="scientific">Romanomermis culicivorax</name>
    <name type="common">Nematode worm</name>
    <dbReference type="NCBI Taxonomy" id="13658"/>
    <lineage>
        <taxon>Eukaryota</taxon>
        <taxon>Metazoa</taxon>
        <taxon>Ecdysozoa</taxon>
        <taxon>Nematoda</taxon>
        <taxon>Enoplea</taxon>
        <taxon>Dorylaimia</taxon>
        <taxon>Mermithida</taxon>
        <taxon>Mermithoidea</taxon>
        <taxon>Mermithidae</taxon>
        <taxon>Romanomermis</taxon>
    </lineage>
</organism>
<reference evidence="2" key="1">
    <citation type="submission" date="2022-11" db="UniProtKB">
        <authorList>
            <consortium name="WormBaseParasite"/>
        </authorList>
    </citation>
    <scope>IDENTIFICATION</scope>
</reference>
<sequence length="95" mass="11234">MPIKAKTKLKSQAFTRWPKSTFRLLVSLRLGLSFHKRPYGLRKTAPPPFFDPLHSRSTFSWYSYGFEALRRRRLQAIFPGCIIKLLYYHAAIKFN</sequence>
<protein>
    <submittedName>
        <fullName evidence="2">Uncharacterized protein</fullName>
    </submittedName>
</protein>
<dbReference type="WBParaSite" id="nRc.2.0.1.t02909-RA">
    <property type="protein sequence ID" value="nRc.2.0.1.t02909-RA"/>
    <property type="gene ID" value="nRc.2.0.1.g02909"/>
</dbReference>